<dbReference type="EMBL" id="BLXT01006199">
    <property type="protein sequence ID" value="GFO29997.1"/>
    <property type="molecule type" value="Genomic_DNA"/>
</dbReference>
<protein>
    <submittedName>
        <fullName evidence="1">Beta-1,3-glucan-binding protein</fullName>
    </submittedName>
</protein>
<name>A0AAV4CEL5_9GAST</name>
<keyword evidence="2" id="KW-1185">Reference proteome</keyword>
<evidence type="ECO:0000313" key="2">
    <source>
        <dbReference type="Proteomes" id="UP000735302"/>
    </source>
</evidence>
<dbReference type="Proteomes" id="UP000735302">
    <property type="component" value="Unassembled WGS sequence"/>
</dbReference>
<sequence length="73" mass="7880">MLAYANPTPTTNAINSVCFTVYQPAICCWMVSHAQSTDGADVRETALRPAVTFSSQPKQGALRACQPTGYQEL</sequence>
<organism evidence="1 2">
    <name type="scientific">Plakobranchus ocellatus</name>
    <dbReference type="NCBI Taxonomy" id="259542"/>
    <lineage>
        <taxon>Eukaryota</taxon>
        <taxon>Metazoa</taxon>
        <taxon>Spiralia</taxon>
        <taxon>Lophotrochozoa</taxon>
        <taxon>Mollusca</taxon>
        <taxon>Gastropoda</taxon>
        <taxon>Heterobranchia</taxon>
        <taxon>Euthyneura</taxon>
        <taxon>Panpulmonata</taxon>
        <taxon>Sacoglossa</taxon>
        <taxon>Placobranchoidea</taxon>
        <taxon>Plakobranchidae</taxon>
        <taxon>Plakobranchus</taxon>
    </lineage>
</organism>
<dbReference type="AlphaFoldDB" id="A0AAV4CEL5"/>
<evidence type="ECO:0000313" key="1">
    <source>
        <dbReference type="EMBL" id="GFO29997.1"/>
    </source>
</evidence>
<reference evidence="1 2" key="1">
    <citation type="journal article" date="2021" name="Elife">
        <title>Chloroplast acquisition without the gene transfer in kleptoplastic sea slugs, Plakobranchus ocellatus.</title>
        <authorList>
            <person name="Maeda T."/>
            <person name="Takahashi S."/>
            <person name="Yoshida T."/>
            <person name="Shimamura S."/>
            <person name="Takaki Y."/>
            <person name="Nagai Y."/>
            <person name="Toyoda A."/>
            <person name="Suzuki Y."/>
            <person name="Arimoto A."/>
            <person name="Ishii H."/>
            <person name="Satoh N."/>
            <person name="Nishiyama T."/>
            <person name="Hasebe M."/>
            <person name="Maruyama T."/>
            <person name="Minagawa J."/>
            <person name="Obokata J."/>
            <person name="Shigenobu S."/>
        </authorList>
    </citation>
    <scope>NUCLEOTIDE SEQUENCE [LARGE SCALE GENOMIC DNA]</scope>
</reference>
<gene>
    <name evidence="1" type="ORF">PoB_005650200</name>
</gene>
<comment type="caution">
    <text evidence="1">The sequence shown here is derived from an EMBL/GenBank/DDBJ whole genome shotgun (WGS) entry which is preliminary data.</text>
</comment>
<accession>A0AAV4CEL5</accession>
<proteinExistence type="predicted"/>